<evidence type="ECO:0000313" key="2">
    <source>
        <dbReference type="EMBL" id="MPM37120.1"/>
    </source>
</evidence>
<gene>
    <name evidence="2" type="ORF">SDC9_83726</name>
</gene>
<dbReference type="AlphaFoldDB" id="A0A644Z8A5"/>
<feature type="compositionally biased region" description="Basic and acidic residues" evidence="1">
    <location>
        <begin position="7"/>
        <end position="16"/>
    </location>
</feature>
<evidence type="ECO:0000256" key="1">
    <source>
        <dbReference type="SAM" id="MobiDB-lite"/>
    </source>
</evidence>
<reference evidence="2" key="1">
    <citation type="submission" date="2019-08" db="EMBL/GenBank/DDBJ databases">
        <authorList>
            <person name="Kucharzyk K."/>
            <person name="Murdoch R.W."/>
            <person name="Higgins S."/>
            <person name="Loffler F."/>
        </authorList>
    </citation>
    <scope>NUCLEOTIDE SEQUENCE</scope>
</reference>
<comment type="caution">
    <text evidence="2">The sequence shown here is derived from an EMBL/GenBank/DDBJ whole genome shotgun (WGS) entry which is preliminary data.</text>
</comment>
<sequence length="121" mass="12626">MQLQDDNAERVARPGEDQVACGVDGQRQSGSADLADGERGKLIAAQVKRGDRAILGVAHQHKRRSHGASLIATRAAGAASRCDCSPPGRLLVVTARRRGYFASADSSMGSLPACTARSRAA</sequence>
<proteinExistence type="predicted"/>
<organism evidence="2">
    <name type="scientific">bioreactor metagenome</name>
    <dbReference type="NCBI Taxonomy" id="1076179"/>
    <lineage>
        <taxon>unclassified sequences</taxon>
        <taxon>metagenomes</taxon>
        <taxon>ecological metagenomes</taxon>
    </lineage>
</organism>
<accession>A0A644Z8A5</accession>
<protein>
    <submittedName>
        <fullName evidence="2">Uncharacterized protein</fullName>
    </submittedName>
</protein>
<name>A0A644Z8A5_9ZZZZ</name>
<dbReference type="EMBL" id="VSSQ01007835">
    <property type="protein sequence ID" value="MPM37120.1"/>
    <property type="molecule type" value="Genomic_DNA"/>
</dbReference>
<feature type="region of interest" description="Disordered" evidence="1">
    <location>
        <begin position="1"/>
        <end position="38"/>
    </location>
</feature>